<protein>
    <submittedName>
        <fullName evidence="2">Uncharacterized protein</fullName>
    </submittedName>
</protein>
<dbReference type="EMBL" id="JACGWJ010000004">
    <property type="protein sequence ID" value="KAL0423288.1"/>
    <property type="molecule type" value="Genomic_DNA"/>
</dbReference>
<dbReference type="AlphaFoldDB" id="A0AAW2V308"/>
<evidence type="ECO:0000256" key="1">
    <source>
        <dbReference type="SAM" id="MobiDB-lite"/>
    </source>
</evidence>
<accession>A0AAW2V308</accession>
<feature type="region of interest" description="Disordered" evidence="1">
    <location>
        <begin position="242"/>
        <end position="268"/>
    </location>
</feature>
<proteinExistence type="predicted"/>
<organism evidence="2">
    <name type="scientific">Sesamum radiatum</name>
    <name type="common">Black benniseed</name>
    <dbReference type="NCBI Taxonomy" id="300843"/>
    <lineage>
        <taxon>Eukaryota</taxon>
        <taxon>Viridiplantae</taxon>
        <taxon>Streptophyta</taxon>
        <taxon>Embryophyta</taxon>
        <taxon>Tracheophyta</taxon>
        <taxon>Spermatophyta</taxon>
        <taxon>Magnoliopsida</taxon>
        <taxon>eudicotyledons</taxon>
        <taxon>Gunneridae</taxon>
        <taxon>Pentapetalae</taxon>
        <taxon>asterids</taxon>
        <taxon>lamiids</taxon>
        <taxon>Lamiales</taxon>
        <taxon>Pedaliaceae</taxon>
        <taxon>Sesamum</taxon>
    </lineage>
</organism>
<comment type="caution">
    <text evidence="2">The sequence shown here is derived from an EMBL/GenBank/DDBJ whole genome shotgun (WGS) entry which is preliminary data.</text>
</comment>
<evidence type="ECO:0000313" key="2">
    <source>
        <dbReference type="EMBL" id="KAL0423288.1"/>
    </source>
</evidence>
<reference evidence="2" key="2">
    <citation type="journal article" date="2024" name="Plant">
        <title>Genomic evolution and insights into agronomic trait innovations of Sesamum species.</title>
        <authorList>
            <person name="Miao H."/>
            <person name="Wang L."/>
            <person name="Qu L."/>
            <person name="Liu H."/>
            <person name="Sun Y."/>
            <person name="Le M."/>
            <person name="Wang Q."/>
            <person name="Wei S."/>
            <person name="Zheng Y."/>
            <person name="Lin W."/>
            <person name="Duan Y."/>
            <person name="Cao H."/>
            <person name="Xiong S."/>
            <person name="Wang X."/>
            <person name="Wei L."/>
            <person name="Li C."/>
            <person name="Ma Q."/>
            <person name="Ju M."/>
            <person name="Zhao R."/>
            <person name="Li G."/>
            <person name="Mu C."/>
            <person name="Tian Q."/>
            <person name="Mei H."/>
            <person name="Zhang T."/>
            <person name="Gao T."/>
            <person name="Zhang H."/>
        </authorList>
    </citation>
    <scope>NUCLEOTIDE SEQUENCE</scope>
    <source>
        <strain evidence="2">G02</strain>
    </source>
</reference>
<feature type="compositionally biased region" description="Basic and acidic residues" evidence="1">
    <location>
        <begin position="250"/>
        <end position="268"/>
    </location>
</feature>
<sequence length="268" mass="30519">MLHGILRINLLMEDMPSNALFHVIAARTSYKCSSTDLGLHENGVVPSTWHYCFKYSRDAVMKKVLADDKPFTKVESHFVNAKYYIGTTKTKQDSFARKSKKQMIKMREKQPLQQGAVKMVQKKKSPLPGFDPLKKLKKANGGQVHGFNVTQEMLIEKGYSVQSSRLGLGFTPHNPVRIAIKRSSTNHIINGEYLATNDNKGKKVKCISVFDRLGPHRRLRCKKTKHQGLDISAKSRYWKKTRVTSSSRTSKLDSIPHEAMHQSDHIIR</sequence>
<gene>
    <name evidence="2" type="ORF">Sradi_0863600</name>
</gene>
<reference evidence="2" key="1">
    <citation type="submission" date="2020-06" db="EMBL/GenBank/DDBJ databases">
        <authorList>
            <person name="Li T."/>
            <person name="Hu X."/>
            <person name="Zhang T."/>
            <person name="Song X."/>
            <person name="Zhang H."/>
            <person name="Dai N."/>
            <person name="Sheng W."/>
            <person name="Hou X."/>
            <person name="Wei L."/>
        </authorList>
    </citation>
    <scope>NUCLEOTIDE SEQUENCE</scope>
    <source>
        <strain evidence="2">G02</strain>
        <tissue evidence="2">Leaf</tissue>
    </source>
</reference>
<name>A0AAW2V308_SESRA</name>